<keyword evidence="1" id="KW-0732">Signal</keyword>
<feature type="chain" id="PRO_5009514635" description="Porin domain-containing protein" evidence="1">
    <location>
        <begin position="22"/>
        <end position="391"/>
    </location>
</feature>
<evidence type="ECO:0000313" key="3">
    <source>
        <dbReference type="Proteomes" id="UP000177309"/>
    </source>
</evidence>
<reference evidence="2 3" key="1">
    <citation type="journal article" date="2016" name="Nat. Commun.">
        <title>Thousands of microbial genomes shed light on interconnected biogeochemical processes in an aquifer system.</title>
        <authorList>
            <person name="Anantharaman K."/>
            <person name="Brown C.T."/>
            <person name="Hug L.A."/>
            <person name="Sharon I."/>
            <person name="Castelle C.J."/>
            <person name="Probst A.J."/>
            <person name="Thomas B.C."/>
            <person name="Singh A."/>
            <person name="Wilkins M.J."/>
            <person name="Karaoz U."/>
            <person name="Brodie E.L."/>
            <person name="Williams K.H."/>
            <person name="Hubbard S.S."/>
            <person name="Banfield J.F."/>
        </authorList>
    </citation>
    <scope>NUCLEOTIDE SEQUENCE [LARGE SCALE GENOMIC DNA]</scope>
</reference>
<protein>
    <recommendedName>
        <fullName evidence="4">Porin domain-containing protein</fullName>
    </recommendedName>
</protein>
<evidence type="ECO:0000256" key="1">
    <source>
        <dbReference type="SAM" id="SignalP"/>
    </source>
</evidence>
<evidence type="ECO:0008006" key="4">
    <source>
        <dbReference type="Google" id="ProtNLM"/>
    </source>
</evidence>
<feature type="signal peptide" evidence="1">
    <location>
        <begin position="1"/>
        <end position="21"/>
    </location>
</feature>
<dbReference type="Proteomes" id="UP000177309">
    <property type="component" value="Unassembled WGS sequence"/>
</dbReference>
<organism evidence="2 3">
    <name type="scientific">candidate division WOR-1 bacterium RIFOXYC2_FULL_41_25</name>
    <dbReference type="NCBI Taxonomy" id="1802586"/>
    <lineage>
        <taxon>Bacteria</taxon>
        <taxon>Bacillati</taxon>
        <taxon>Saganbacteria</taxon>
    </lineage>
</organism>
<accession>A0A1F4TPW0</accession>
<proteinExistence type="predicted"/>
<dbReference type="AlphaFoldDB" id="A0A1F4TPW0"/>
<evidence type="ECO:0000313" key="2">
    <source>
        <dbReference type="EMBL" id="OGC34762.1"/>
    </source>
</evidence>
<name>A0A1F4TPW0_UNCSA</name>
<comment type="caution">
    <text evidence="2">The sequence shown here is derived from an EMBL/GenBank/DDBJ whole genome shotgun (WGS) entry which is preliminary data.</text>
</comment>
<sequence>MKFFLIFSLVALSLGVRSAQAFDFSYIPGPGGGTQQLQSQLGGMSIGYLKVGSEVVGNLAWHPEFKLGYFGLGLDVNMPMGEQRPFGYENVVLRYVEYDDGQIGLRYGILYNVTWGHGLLLDNYSTANFGPLLANNTQQAFQGYVDFDQYVVRSIVTRTGVYALRLEERVNPSLTLGQTVITDIDGVTPVGATTIQKVTGIGVDVTVPLPLNFVGFAEVARLVDHGDGFGTGVKWSADLSVFKSSFLVAYRLMNRGFAPGYFGVDYEINPVNLASAEATNDKNGYLAQYGLSFLDLASFSIGYEKYNETEATLSGKVFAKLSEQVSVTGYYEQPNFVDFRSLNLQDGAVVGGVVYYKVNPYTTLVTHYKKAYNPTTGLVEESQYYEVKLSF</sequence>
<gene>
    <name evidence="2" type="ORF">A2462_03495</name>
</gene>
<dbReference type="EMBL" id="MEUI01000013">
    <property type="protein sequence ID" value="OGC34762.1"/>
    <property type="molecule type" value="Genomic_DNA"/>
</dbReference>